<feature type="transmembrane region" description="Helical" evidence="7">
    <location>
        <begin position="369"/>
        <end position="391"/>
    </location>
</feature>
<dbReference type="InterPro" id="IPR011701">
    <property type="entry name" value="MFS"/>
</dbReference>
<evidence type="ECO:0000259" key="8">
    <source>
        <dbReference type="PROSITE" id="PS50850"/>
    </source>
</evidence>
<sequence>MLMTLTVVFHHEIEREQRLIMYKADIYPGEEVESSGQFPDKAGLKDGLHIDDGYTHREQREIIHKIDRRLVTGLGLLFCVSLVDRTNLGNAMIAGMEKDLHLYIGSRYSITLLVFFVPYVIFQFPLVMVIRSVGPRIFLPGITFLWGIVMLGFGFIHDWTVLIGLRIILGFLEAGLFPGAVYLLSMWYTRYDMHKRYSSFYLISVIGGAFSGLLSYGFIHMDGLGNLAAWRWIFVMEGLLTCLVAFIGFLLIVNFPDEKNLSWKFLNREETAFVVRRINRDRRDASEAPFKLREFLQPGLDPKVWGFAIIFFCATVVSYAITFFLPLILRSELKFGTAASQCLTTPPYFFAGIFMYAQGWLGDKYHIRAPFIVYNCLQCIVGLAILGWVQIPGVQYFGIFLVTSGSNATIPAALTYQANNIRGQWKRAFCSASMISLGGTGGVVGSLVFRSQDAPHYLPGVYACIACNLLAIVVVSVLTLHFAVSNKRAERGKLVIEGLQGFRYTL</sequence>
<evidence type="ECO:0000256" key="4">
    <source>
        <dbReference type="ARBA" id="ARBA00022692"/>
    </source>
</evidence>
<keyword evidence="6 7" id="KW-0472">Membrane</keyword>
<evidence type="ECO:0000256" key="3">
    <source>
        <dbReference type="ARBA" id="ARBA00022448"/>
    </source>
</evidence>
<evidence type="ECO:0000256" key="6">
    <source>
        <dbReference type="ARBA" id="ARBA00023136"/>
    </source>
</evidence>
<feature type="transmembrane region" description="Helical" evidence="7">
    <location>
        <begin position="108"/>
        <end position="130"/>
    </location>
</feature>
<keyword evidence="10" id="KW-1185">Reference proteome</keyword>
<gene>
    <name evidence="9" type="ORF">BDV29DRAFT_113198</name>
</gene>
<dbReference type="FunFam" id="1.20.1250.20:FF:000013">
    <property type="entry name" value="MFS general substrate transporter"/>
    <property type="match status" value="1"/>
</dbReference>
<feature type="transmembrane region" description="Helical" evidence="7">
    <location>
        <begin position="231"/>
        <end position="255"/>
    </location>
</feature>
<evidence type="ECO:0000313" key="9">
    <source>
        <dbReference type="EMBL" id="KAB8075118.1"/>
    </source>
</evidence>
<dbReference type="OrthoDB" id="3639251at2759"/>
<evidence type="ECO:0000313" key="10">
    <source>
        <dbReference type="Proteomes" id="UP000326565"/>
    </source>
</evidence>
<comment type="similarity">
    <text evidence="2">Belongs to the major facilitator superfamily.</text>
</comment>
<feature type="transmembrane region" description="Helical" evidence="7">
    <location>
        <begin position="304"/>
        <end position="329"/>
    </location>
</feature>
<feature type="transmembrane region" description="Helical" evidence="7">
    <location>
        <begin position="428"/>
        <end position="448"/>
    </location>
</feature>
<organism evidence="9 10">
    <name type="scientific">Aspergillus leporis</name>
    <dbReference type="NCBI Taxonomy" id="41062"/>
    <lineage>
        <taxon>Eukaryota</taxon>
        <taxon>Fungi</taxon>
        <taxon>Dikarya</taxon>
        <taxon>Ascomycota</taxon>
        <taxon>Pezizomycotina</taxon>
        <taxon>Eurotiomycetes</taxon>
        <taxon>Eurotiomycetidae</taxon>
        <taxon>Eurotiales</taxon>
        <taxon>Aspergillaceae</taxon>
        <taxon>Aspergillus</taxon>
        <taxon>Aspergillus subgen. Circumdati</taxon>
    </lineage>
</organism>
<feature type="transmembrane region" description="Helical" evidence="7">
    <location>
        <begin position="137"/>
        <end position="157"/>
    </location>
</feature>
<feature type="transmembrane region" description="Helical" evidence="7">
    <location>
        <begin position="335"/>
        <end position="357"/>
    </location>
</feature>
<dbReference type="FunFam" id="1.20.1250.20:FF:000018">
    <property type="entry name" value="MFS transporter permease"/>
    <property type="match status" value="1"/>
</dbReference>
<keyword evidence="5 7" id="KW-1133">Transmembrane helix</keyword>
<feature type="domain" description="Major facilitator superfamily (MFS) profile" evidence="8">
    <location>
        <begin position="70"/>
        <end position="488"/>
    </location>
</feature>
<dbReference type="SUPFAM" id="SSF103473">
    <property type="entry name" value="MFS general substrate transporter"/>
    <property type="match status" value="1"/>
</dbReference>
<keyword evidence="4 7" id="KW-0812">Transmembrane</keyword>
<dbReference type="Gene3D" id="1.20.1250.20">
    <property type="entry name" value="MFS general substrate transporter like domains"/>
    <property type="match status" value="2"/>
</dbReference>
<reference evidence="9 10" key="1">
    <citation type="submission" date="2019-04" db="EMBL/GenBank/DDBJ databases">
        <title>Friends and foes A comparative genomics study of 23 Aspergillus species from section Flavi.</title>
        <authorList>
            <consortium name="DOE Joint Genome Institute"/>
            <person name="Kjaerbolling I."/>
            <person name="Vesth T."/>
            <person name="Frisvad J.C."/>
            <person name="Nybo J.L."/>
            <person name="Theobald S."/>
            <person name="Kildgaard S."/>
            <person name="Isbrandt T."/>
            <person name="Kuo A."/>
            <person name="Sato A."/>
            <person name="Lyhne E.K."/>
            <person name="Kogle M.E."/>
            <person name="Wiebenga A."/>
            <person name="Kun R.S."/>
            <person name="Lubbers R.J."/>
            <person name="Makela M.R."/>
            <person name="Barry K."/>
            <person name="Chovatia M."/>
            <person name="Clum A."/>
            <person name="Daum C."/>
            <person name="Haridas S."/>
            <person name="He G."/>
            <person name="LaButti K."/>
            <person name="Lipzen A."/>
            <person name="Mondo S."/>
            <person name="Riley R."/>
            <person name="Salamov A."/>
            <person name="Simmons B.A."/>
            <person name="Magnuson J.K."/>
            <person name="Henrissat B."/>
            <person name="Mortensen U.H."/>
            <person name="Larsen T.O."/>
            <person name="Devries R.P."/>
            <person name="Grigoriev I.V."/>
            <person name="Machida M."/>
            <person name="Baker S.E."/>
            <person name="Andersen M.R."/>
        </authorList>
    </citation>
    <scope>NUCLEOTIDE SEQUENCE [LARGE SCALE GENOMIC DNA]</scope>
    <source>
        <strain evidence="9 10">CBS 151.66</strain>
    </source>
</reference>
<dbReference type="Pfam" id="PF07690">
    <property type="entry name" value="MFS_1"/>
    <property type="match status" value="1"/>
</dbReference>
<dbReference type="PANTHER" id="PTHR43791:SF47">
    <property type="entry name" value="MAJOR FACILITATOR SUPERFAMILY (MFS) PROFILE DOMAIN-CONTAINING PROTEIN-RELATED"/>
    <property type="match status" value="1"/>
</dbReference>
<evidence type="ECO:0000256" key="7">
    <source>
        <dbReference type="SAM" id="Phobius"/>
    </source>
</evidence>
<evidence type="ECO:0000256" key="1">
    <source>
        <dbReference type="ARBA" id="ARBA00004141"/>
    </source>
</evidence>
<evidence type="ECO:0000256" key="5">
    <source>
        <dbReference type="ARBA" id="ARBA00022989"/>
    </source>
</evidence>
<feature type="transmembrane region" description="Helical" evidence="7">
    <location>
        <begin position="460"/>
        <end position="484"/>
    </location>
</feature>
<keyword evidence="3" id="KW-0813">Transport</keyword>
<dbReference type="GO" id="GO:0016020">
    <property type="term" value="C:membrane"/>
    <property type="evidence" value="ECO:0007669"/>
    <property type="project" value="UniProtKB-SubCell"/>
</dbReference>
<feature type="transmembrane region" description="Helical" evidence="7">
    <location>
        <begin position="163"/>
        <end position="188"/>
    </location>
</feature>
<feature type="transmembrane region" description="Helical" evidence="7">
    <location>
        <begin position="200"/>
        <end position="219"/>
    </location>
</feature>
<protein>
    <submittedName>
        <fullName evidence="9">Major facilitator superfamily domain-containing protein</fullName>
    </submittedName>
</protein>
<dbReference type="InterPro" id="IPR036259">
    <property type="entry name" value="MFS_trans_sf"/>
</dbReference>
<dbReference type="GO" id="GO:0022857">
    <property type="term" value="F:transmembrane transporter activity"/>
    <property type="evidence" value="ECO:0007669"/>
    <property type="project" value="InterPro"/>
</dbReference>
<dbReference type="EMBL" id="ML732199">
    <property type="protein sequence ID" value="KAB8075118.1"/>
    <property type="molecule type" value="Genomic_DNA"/>
</dbReference>
<comment type="subcellular location">
    <subcellularLocation>
        <location evidence="1">Membrane</location>
        <topology evidence="1">Multi-pass membrane protein</topology>
    </subcellularLocation>
</comment>
<accession>A0A5N5X2T5</accession>
<dbReference type="InterPro" id="IPR020846">
    <property type="entry name" value="MFS_dom"/>
</dbReference>
<proteinExistence type="inferred from homology"/>
<name>A0A5N5X2T5_9EURO</name>
<dbReference type="AlphaFoldDB" id="A0A5N5X2T5"/>
<dbReference type="PANTHER" id="PTHR43791">
    <property type="entry name" value="PERMEASE-RELATED"/>
    <property type="match status" value="1"/>
</dbReference>
<dbReference type="PROSITE" id="PS50850">
    <property type="entry name" value="MFS"/>
    <property type="match status" value="1"/>
</dbReference>
<feature type="transmembrane region" description="Helical" evidence="7">
    <location>
        <begin position="397"/>
        <end position="416"/>
    </location>
</feature>
<dbReference type="Proteomes" id="UP000326565">
    <property type="component" value="Unassembled WGS sequence"/>
</dbReference>
<evidence type="ECO:0000256" key="2">
    <source>
        <dbReference type="ARBA" id="ARBA00008335"/>
    </source>
</evidence>